<organism evidence="6 7">
    <name type="scientific">Serpentinimonas raichei</name>
    <dbReference type="NCBI Taxonomy" id="1458425"/>
    <lineage>
        <taxon>Bacteria</taxon>
        <taxon>Pseudomonadati</taxon>
        <taxon>Pseudomonadota</taxon>
        <taxon>Betaproteobacteria</taxon>
        <taxon>Burkholderiales</taxon>
        <taxon>Comamonadaceae</taxon>
        <taxon>Serpentinimonas</taxon>
    </lineage>
</organism>
<dbReference type="GO" id="GO:0016811">
    <property type="term" value="F:hydrolase activity, acting on carbon-nitrogen (but not peptide) bonds, in linear amides"/>
    <property type="evidence" value="ECO:0007669"/>
    <property type="project" value="TreeGrafter"/>
</dbReference>
<dbReference type="InterPro" id="IPR024087">
    <property type="entry name" value="Creatininase-like_sf"/>
</dbReference>
<evidence type="ECO:0000313" key="6">
    <source>
        <dbReference type="EMBL" id="BAO81845.1"/>
    </source>
</evidence>
<dbReference type="SUPFAM" id="SSF102215">
    <property type="entry name" value="Creatininase"/>
    <property type="match status" value="1"/>
</dbReference>
<dbReference type="Pfam" id="PF02633">
    <property type="entry name" value="Creatininase"/>
    <property type="match status" value="1"/>
</dbReference>
<dbReference type="HOGENOM" id="CLU_055029_0_0_4"/>
<dbReference type="PANTHER" id="PTHR35005">
    <property type="entry name" value="3-DEHYDRO-SCYLLO-INOSOSE HYDROLASE"/>
    <property type="match status" value="1"/>
</dbReference>
<dbReference type="EMBL" id="AP014568">
    <property type="protein sequence ID" value="BAO81845.1"/>
    <property type="molecule type" value="Genomic_DNA"/>
</dbReference>
<dbReference type="Gene3D" id="3.40.50.10310">
    <property type="entry name" value="Creatininase"/>
    <property type="match status" value="1"/>
</dbReference>
<proteinExistence type="inferred from homology"/>
<gene>
    <name evidence="6" type="ORF">SRAA_1991</name>
</gene>
<keyword evidence="4" id="KW-0862">Zinc</keyword>
<dbReference type="GO" id="GO:0009231">
    <property type="term" value="P:riboflavin biosynthetic process"/>
    <property type="evidence" value="ECO:0007669"/>
    <property type="project" value="TreeGrafter"/>
</dbReference>
<sequence>MSTAPHLPRWADLCHTDFAALDPARTVALLPVAAIEQHGPHLPLSVDTDLVEGVLAAAAPHLGSGSGSGWPVYVLPTQAVGYSSEHQRFAGTLTLQPETVLRLWLELGESVARAGVRKLLLFNGHGGHHGLLEVAARELRGRCNLLVYGASWYNLPLLDAQGQDLLLRLSPEERRFGIHAGQLETALMLALRPQLVRMEQARHFRSSSEERAQRWPILGNGRSAKLGWQMQDYHPEGAVGNAAAADAALGHELLQAAGRSLAELLRELCQLPLTTLVQDNRAP</sequence>
<evidence type="ECO:0000256" key="5">
    <source>
        <dbReference type="ARBA" id="ARBA00024029"/>
    </source>
</evidence>
<evidence type="ECO:0000256" key="1">
    <source>
        <dbReference type="ARBA" id="ARBA00001947"/>
    </source>
</evidence>
<keyword evidence="7" id="KW-1185">Reference proteome</keyword>
<evidence type="ECO:0000256" key="2">
    <source>
        <dbReference type="ARBA" id="ARBA00022723"/>
    </source>
</evidence>
<evidence type="ECO:0000256" key="3">
    <source>
        <dbReference type="ARBA" id="ARBA00022801"/>
    </source>
</evidence>
<evidence type="ECO:0000256" key="4">
    <source>
        <dbReference type="ARBA" id="ARBA00022833"/>
    </source>
</evidence>
<dbReference type="STRING" id="1458425.SRAA_1991"/>
<dbReference type="AlphaFoldDB" id="A0A060NKN1"/>
<dbReference type="RefSeq" id="WP_045532448.1">
    <property type="nucleotide sequence ID" value="NZ_AP014568.1"/>
</dbReference>
<comment type="cofactor">
    <cofactor evidence="1">
        <name>Zn(2+)</name>
        <dbReference type="ChEBI" id="CHEBI:29105"/>
    </cofactor>
</comment>
<comment type="similarity">
    <text evidence="5">Belongs to the creatininase superfamily.</text>
</comment>
<evidence type="ECO:0000313" key="7">
    <source>
        <dbReference type="Proteomes" id="UP000067461"/>
    </source>
</evidence>
<dbReference type="GO" id="GO:0046872">
    <property type="term" value="F:metal ion binding"/>
    <property type="evidence" value="ECO:0007669"/>
    <property type="project" value="UniProtKB-KW"/>
</dbReference>
<name>A0A060NKN1_9BURK</name>
<protein>
    <submittedName>
        <fullName evidence="6">Uncharacterized protein, putative amidase</fullName>
    </submittedName>
</protein>
<keyword evidence="3" id="KW-0378">Hydrolase</keyword>
<reference evidence="6 7" key="1">
    <citation type="journal article" date="2014" name="Nat. Commun.">
        <title>Physiological and genomic features of highly alkaliphilic hydrogen-utilizing Betaproteobacteria from a continental serpentinizing site.</title>
        <authorList>
            <person name="Suzuki S."/>
            <person name="Kuenen J.G."/>
            <person name="Schipper K."/>
            <person name="van der Velde S."/>
            <person name="Ishii S."/>
            <person name="Wu A."/>
            <person name="Sorokin D.Y."/>
            <person name="Tenney A."/>
            <person name="Meng X.Y."/>
            <person name="Morrill P.L."/>
            <person name="Kamagata Y."/>
            <person name="Muyzer G."/>
            <person name="Nealson K.H."/>
        </authorList>
    </citation>
    <scope>NUCLEOTIDE SEQUENCE [LARGE SCALE GENOMIC DNA]</scope>
    <source>
        <strain evidence="6 7">A1</strain>
    </source>
</reference>
<dbReference type="InterPro" id="IPR003785">
    <property type="entry name" value="Creatininase/forma_Hydrolase"/>
</dbReference>
<keyword evidence="2" id="KW-0479">Metal-binding</keyword>
<dbReference type="Proteomes" id="UP000067461">
    <property type="component" value="Chromosome"/>
</dbReference>
<dbReference type="OrthoDB" id="9801445at2"/>
<dbReference type="KEGG" id="cbaa:SRAA_1991"/>
<accession>A0A060NKN1</accession>
<dbReference type="PANTHER" id="PTHR35005:SF1">
    <property type="entry name" value="2-AMINO-5-FORMYLAMINO-6-RIBOSYLAMINOPYRIMIDIN-4(3H)-ONE 5'-MONOPHOSPHATE DEFORMYLASE"/>
    <property type="match status" value="1"/>
</dbReference>